<dbReference type="InterPro" id="IPR050832">
    <property type="entry name" value="Bact_Acetyltransf"/>
</dbReference>
<accession>A0A8J6YVJ2</accession>
<dbReference type="PROSITE" id="PS51186">
    <property type="entry name" value="GNAT"/>
    <property type="match status" value="1"/>
</dbReference>
<evidence type="ECO:0000256" key="1">
    <source>
        <dbReference type="ARBA" id="ARBA00022679"/>
    </source>
</evidence>
<dbReference type="PANTHER" id="PTHR43877">
    <property type="entry name" value="AMINOALKYLPHOSPHONATE N-ACETYLTRANSFERASE-RELATED-RELATED"/>
    <property type="match status" value="1"/>
</dbReference>
<reference evidence="4" key="1">
    <citation type="submission" date="2020-09" db="EMBL/GenBank/DDBJ databases">
        <title>A novel bacterium of genus Mangrovicoccus, isolated from South China Sea.</title>
        <authorList>
            <person name="Huang H."/>
            <person name="Mo K."/>
            <person name="Hu Y."/>
        </authorList>
    </citation>
    <scope>NUCLEOTIDE SEQUENCE</scope>
    <source>
        <strain evidence="4">HB182678</strain>
    </source>
</reference>
<evidence type="ECO:0000259" key="3">
    <source>
        <dbReference type="PROSITE" id="PS51186"/>
    </source>
</evidence>
<feature type="domain" description="N-acetyltransferase" evidence="3">
    <location>
        <begin position="3"/>
        <end position="148"/>
    </location>
</feature>
<keyword evidence="1" id="KW-0808">Transferase</keyword>
<dbReference type="InterPro" id="IPR016181">
    <property type="entry name" value="Acyl_CoA_acyltransferase"/>
</dbReference>
<dbReference type="AlphaFoldDB" id="A0A8J6YVJ2"/>
<dbReference type="Gene3D" id="3.40.630.30">
    <property type="match status" value="1"/>
</dbReference>
<dbReference type="PANTHER" id="PTHR43877:SF2">
    <property type="entry name" value="AMINOALKYLPHOSPHONATE N-ACETYLTRANSFERASE-RELATED"/>
    <property type="match status" value="1"/>
</dbReference>
<evidence type="ECO:0000256" key="2">
    <source>
        <dbReference type="ARBA" id="ARBA00023315"/>
    </source>
</evidence>
<proteinExistence type="predicted"/>
<dbReference type="RefSeq" id="WP_193179162.1">
    <property type="nucleotide sequence ID" value="NZ_JACVXA010000004.1"/>
</dbReference>
<dbReference type="EMBL" id="JACVXA010000004">
    <property type="protein sequence ID" value="MBE3636979.1"/>
    <property type="molecule type" value="Genomic_DNA"/>
</dbReference>
<dbReference type="CDD" id="cd04301">
    <property type="entry name" value="NAT_SF"/>
    <property type="match status" value="1"/>
</dbReference>
<dbReference type="SUPFAM" id="SSF55729">
    <property type="entry name" value="Acyl-CoA N-acyltransferases (Nat)"/>
    <property type="match status" value="1"/>
</dbReference>
<protein>
    <submittedName>
        <fullName evidence="4">GNAT family N-acetyltransferase</fullName>
    </submittedName>
</protein>
<keyword evidence="5" id="KW-1185">Reference proteome</keyword>
<dbReference type="Proteomes" id="UP000609121">
    <property type="component" value="Unassembled WGS sequence"/>
</dbReference>
<dbReference type="Pfam" id="PF13673">
    <property type="entry name" value="Acetyltransf_10"/>
    <property type="match status" value="1"/>
</dbReference>
<dbReference type="InterPro" id="IPR000182">
    <property type="entry name" value="GNAT_dom"/>
</dbReference>
<name>A0A8J6YVJ2_9RHOB</name>
<evidence type="ECO:0000313" key="5">
    <source>
        <dbReference type="Proteomes" id="UP000609121"/>
    </source>
</evidence>
<keyword evidence="2" id="KW-0012">Acyltransferase</keyword>
<organism evidence="4 5">
    <name type="scientific">Mangrovicoccus algicola</name>
    <dbReference type="NCBI Taxonomy" id="2771008"/>
    <lineage>
        <taxon>Bacteria</taxon>
        <taxon>Pseudomonadati</taxon>
        <taxon>Pseudomonadota</taxon>
        <taxon>Alphaproteobacteria</taxon>
        <taxon>Rhodobacterales</taxon>
        <taxon>Paracoccaceae</taxon>
        <taxon>Mangrovicoccus</taxon>
    </lineage>
</organism>
<comment type="caution">
    <text evidence="4">The sequence shown here is derived from an EMBL/GenBank/DDBJ whole genome shotgun (WGS) entry which is preliminary data.</text>
</comment>
<dbReference type="GO" id="GO:0016747">
    <property type="term" value="F:acyltransferase activity, transferring groups other than amino-acyl groups"/>
    <property type="evidence" value="ECO:0007669"/>
    <property type="project" value="InterPro"/>
</dbReference>
<evidence type="ECO:0000313" key="4">
    <source>
        <dbReference type="EMBL" id="MBE3636979.1"/>
    </source>
</evidence>
<gene>
    <name evidence="4" type="ORF">ICN82_02020</name>
</gene>
<sequence length="148" mass="15840">MTVTIRPGREADAAAAVALIRASITRLCSADHGDAPRLLEPWLANKTEAAWIRWARRPDAALLVAQEAETLTGTGMVDAAGTVLLLYVDPAVQFGGTGSALLARLEQAARRMGAGACRLESTLSARRFYESRGYRGEDGTGLRMSRPL</sequence>